<evidence type="ECO:0000256" key="1">
    <source>
        <dbReference type="SAM" id="Phobius"/>
    </source>
</evidence>
<sequence length="112" mass="12526">MAHYLVCGSISCDAETRRGQFGPFRRRHTFRHLLFIAIELAAPALLMFAFVTSKFSFSFQSDPPLNSHEIILAAVYLAHLTNRVSLLLRAPSHFNSQTVSSIAAVIPHTFHS</sequence>
<organism evidence="2 3">
    <name type="scientific">Lyophyllum shimeji</name>
    <name type="common">Hon-shimeji</name>
    <name type="synonym">Tricholoma shimeji</name>
    <dbReference type="NCBI Taxonomy" id="47721"/>
    <lineage>
        <taxon>Eukaryota</taxon>
        <taxon>Fungi</taxon>
        <taxon>Dikarya</taxon>
        <taxon>Basidiomycota</taxon>
        <taxon>Agaricomycotina</taxon>
        <taxon>Agaricomycetes</taxon>
        <taxon>Agaricomycetidae</taxon>
        <taxon>Agaricales</taxon>
        <taxon>Tricholomatineae</taxon>
        <taxon>Lyophyllaceae</taxon>
        <taxon>Lyophyllum</taxon>
    </lineage>
</organism>
<protein>
    <submittedName>
        <fullName evidence="2">Uncharacterized protein</fullName>
    </submittedName>
</protein>
<feature type="transmembrane region" description="Helical" evidence="1">
    <location>
        <begin position="33"/>
        <end position="50"/>
    </location>
</feature>
<dbReference type="EMBL" id="BRPK01000005">
    <property type="protein sequence ID" value="GLB38731.1"/>
    <property type="molecule type" value="Genomic_DNA"/>
</dbReference>
<dbReference type="Proteomes" id="UP001063166">
    <property type="component" value="Unassembled WGS sequence"/>
</dbReference>
<keyword evidence="1" id="KW-0472">Membrane</keyword>
<gene>
    <name evidence="2" type="ORF">LshimejAT787_0505960</name>
</gene>
<name>A0A9P3PNW8_LYOSH</name>
<keyword evidence="1" id="KW-0812">Transmembrane</keyword>
<reference evidence="2" key="1">
    <citation type="submission" date="2022-07" db="EMBL/GenBank/DDBJ databases">
        <title>The genome of Lyophyllum shimeji provides insight into the initial evolution of ectomycorrhizal fungal genome.</title>
        <authorList>
            <person name="Kobayashi Y."/>
            <person name="Shibata T."/>
            <person name="Hirakawa H."/>
            <person name="Shigenobu S."/>
            <person name="Nishiyama T."/>
            <person name="Yamada A."/>
            <person name="Hasebe M."/>
            <person name="Kawaguchi M."/>
        </authorList>
    </citation>
    <scope>NUCLEOTIDE SEQUENCE</scope>
    <source>
        <strain evidence="2">AT787</strain>
    </source>
</reference>
<accession>A0A9P3PNW8</accession>
<comment type="caution">
    <text evidence="2">The sequence shown here is derived from an EMBL/GenBank/DDBJ whole genome shotgun (WGS) entry which is preliminary data.</text>
</comment>
<proteinExistence type="predicted"/>
<evidence type="ECO:0000313" key="2">
    <source>
        <dbReference type="EMBL" id="GLB38731.1"/>
    </source>
</evidence>
<keyword evidence="1" id="KW-1133">Transmembrane helix</keyword>
<evidence type="ECO:0000313" key="3">
    <source>
        <dbReference type="Proteomes" id="UP001063166"/>
    </source>
</evidence>
<keyword evidence="3" id="KW-1185">Reference proteome</keyword>
<dbReference type="AlphaFoldDB" id="A0A9P3PNW8"/>